<accession>A0ABU6W6D0</accession>
<comment type="caution">
    <text evidence="2">The sequence shown here is derived from an EMBL/GenBank/DDBJ whole genome shotgun (WGS) entry which is preliminary data.</text>
</comment>
<reference evidence="2 3" key="1">
    <citation type="journal article" date="2023" name="Plants (Basel)">
        <title>Bridging the Gap: Combining Genomics and Transcriptomics Approaches to Understand Stylosanthes scabra, an Orphan Legume from the Brazilian Caatinga.</title>
        <authorList>
            <person name="Ferreira-Neto J.R.C."/>
            <person name="da Silva M.D."/>
            <person name="Binneck E."/>
            <person name="de Melo N.F."/>
            <person name="da Silva R.H."/>
            <person name="de Melo A.L.T.M."/>
            <person name="Pandolfi V."/>
            <person name="Bustamante F.O."/>
            <person name="Brasileiro-Vidal A.C."/>
            <person name="Benko-Iseppon A.M."/>
        </authorList>
    </citation>
    <scope>NUCLEOTIDE SEQUENCE [LARGE SCALE GENOMIC DNA]</scope>
    <source>
        <tissue evidence="2">Leaves</tissue>
    </source>
</reference>
<dbReference type="EMBL" id="JASCZI010181304">
    <property type="protein sequence ID" value="MED6181485.1"/>
    <property type="molecule type" value="Genomic_DNA"/>
</dbReference>
<gene>
    <name evidence="2" type="ORF">PIB30_019739</name>
</gene>
<evidence type="ECO:0000313" key="2">
    <source>
        <dbReference type="EMBL" id="MED6181485.1"/>
    </source>
</evidence>
<protein>
    <submittedName>
        <fullName evidence="2">Uncharacterized protein</fullName>
    </submittedName>
</protein>
<keyword evidence="3" id="KW-1185">Reference proteome</keyword>
<organism evidence="2 3">
    <name type="scientific">Stylosanthes scabra</name>
    <dbReference type="NCBI Taxonomy" id="79078"/>
    <lineage>
        <taxon>Eukaryota</taxon>
        <taxon>Viridiplantae</taxon>
        <taxon>Streptophyta</taxon>
        <taxon>Embryophyta</taxon>
        <taxon>Tracheophyta</taxon>
        <taxon>Spermatophyta</taxon>
        <taxon>Magnoliopsida</taxon>
        <taxon>eudicotyledons</taxon>
        <taxon>Gunneridae</taxon>
        <taxon>Pentapetalae</taxon>
        <taxon>rosids</taxon>
        <taxon>fabids</taxon>
        <taxon>Fabales</taxon>
        <taxon>Fabaceae</taxon>
        <taxon>Papilionoideae</taxon>
        <taxon>50 kb inversion clade</taxon>
        <taxon>dalbergioids sensu lato</taxon>
        <taxon>Dalbergieae</taxon>
        <taxon>Pterocarpus clade</taxon>
        <taxon>Stylosanthes</taxon>
    </lineage>
</organism>
<feature type="compositionally biased region" description="Basic and acidic residues" evidence="1">
    <location>
        <begin position="1"/>
        <end position="12"/>
    </location>
</feature>
<sequence>MMKDKAAEKPTRQPEFQNQWVEKSPGEVRKEHGKQGEKKSSQKRHSALTARPHAVLVRPRRSDDLTMKSASTAHPHPPDRAPALTPLLSKEVSVDRALARPRWCVRAIMSGTN</sequence>
<evidence type="ECO:0000313" key="3">
    <source>
        <dbReference type="Proteomes" id="UP001341840"/>
    </source>
</evidence>
<proteinExistence type="predicted"/>
<dbReference type="Proteomes" id="UP001341840">
    <property type="component" value="Unassembled WGS sequence"/>
</dbReference>
<feature type="region of interest" description="Disordered" evidence="1">
    <location>
        <begin position="1"/>
        <end position="84"/>
    </location>
</feature>
<evidence type="ECO:0000256" key="1">
    <source>
        <dbReference type="SAM" id="MobiDB-lite"/>
    </source>
</evidence>
<feature type="compositionally biased region" description="Basic and acidic residues" evidence="1">
    <location>
        <begin position="24"/>
        <end position="40"/>
    </location>
</feature>
<name>A0ABU6W6D0_9FABA</name>